<proteinExistence type="predicted"/>
<dbReference type="AlphaFoldDB" id="A0A915JHD5"/>
<name>A0A915JHD5_ROMCU</name>
<evidence type="ECO:0000313" key="2">
    <source>
        <dbReference type="WBParaSite" id="nRc.2.0.1.t25527-RA"/>
    </source>
</evidence>
<sequence>MEEIEETWQGLRDATVECAQHSIGRCGRKRSKQWIQGRSWKLIDERKIAKLK</sequence>
<reference evidence="2" key="1">
    <citation type="submission" date="2022-11" db="UniProtKB">
        <authorList>
            <consortium name="WormBaseParasite"/>
        </authorList>
    </citation>
    <scope>IDENTIFICATION</scope>
</reference>
<accession>A0A915JHD5</accession>
<keyword evidence="1" id="KW-1185">Reference proteome</keyword>
<organism evidence="1 2">
    <name type="scientific">Romanomermis culicivorax</name>
    <name type="common">Nematode worm</name>
    <dbReference type="NCBI Taxonomy" id="13658"/>
    <lineage>
        <taxon>Eukaryota</taxon>
        <taxon>Metazoa</taxon>
        <taxon>Ecdysozoa</taxon>
        <taxon>Nematoda</taxon>
        <taxon>Enoplea</taxon>
        <taxon>Dorylaimia</taxon>
        <taxon>Mermithida</taxon>
        <taxon>Mermithoidea</taxon>
        <taxon>Mermithidae</taxon>
        <taxon>Romanomermis</taxon>
    </lineage>
</organism>
<dbReference type="Proteomes" id="UP000887565">
    <property type="component" value="Unplaced"/>
</dbReference>
<protein>
    <submittedName>
        <fullName evidence="2">Uncharacterized protein</fullName>
    </submittedName>
</protein>
<dbReference type="WBParaSite" id="nRc.2.0.1.t25527-RA">
    <property type="protein sequence ID" value="nRc.2.0.1.t25527-RA"/>
    <property type="gene ID" value="nRc.2.0.1.g25527"/>
</dbReference>
<evidence type="ECO:0000313" key="1">
    <source>
        <dbReference type="Proteomes" id="UP000887565"/>
    </source>
</evidence>